<sequence>MNTYKQIVYRQQDTALMIVPSDENIQTQIRFVNDLNELQKQYFFDLRDYLLTLVDSLDYCVYIPEIDRLDIQSVSGDVISQTVAELETNNKLIVNNVLTICNELLNVE</sequence>
<dbReference type="EMBL" id="LR796222">
    <property type="protein sequence ID" value="CAB4128000.1"/>
    <property type="molecule type" value="Genomic_DNA"/>
</dbReference>
<organism evidence="1">
    <name type="scientific">uncultured Caudovirales phage</name>
    <dbReference type="NCBI Taxonomy" id="2100421"/>
    <lineage>
        <taxon>Viruses</taxon>
        <taxon>Duplodnaviria</taxon>
        <taxon>Heunggongvirae</taxon>
        <taxon>Uroviricota</taxon>
        <taxon>Caudoviricetes</taxon>
        <taxon>Peduoviridae</taxon>
        <taxon>Maltschvirus</taxon>
        <taxon>Maltschvirus maltsch</taxon>
    </lineage>
</organism>
<reference evidence="1" key="1">
    <citation type="submission" date="2020-04" db="EMBL/GenBank/DDBJ databases">
        <authorList>
            <person name="Chiriac C."/>
            <person name="Salcher M."/>
            <person name="Ghai R."/>
            <person name="Kavagutti S V."/>
        </authorList>
    </citation>
    <scope>NUCLEOTIDE SEQUENCE</scope>
</reference>
<proteinExistence type="predicted"/>
<accession>A0A6J5L5V1</accession>
<protein>
    <submittedName>
        <fullName evidence="1">Uncharacterized protein</fullName>
    </submittedName>
</protein>
<gene>
    <name evidence="1" type="ORF">UFOVP105_11</name>
</gene>
<evidence type="ECO:0000313" key="1">
    <source>
        <dbReference type="EMBL" id="CAB4128000.1"/>
    </source>
</evidence>
<name>A0A6J5L5V1_9CAUD</name>